<comment type="caution">
    <text evidence="2">The sequence shown here is derived from an EMBL/GenBank/DDBJ whole genome shotgun (WGS) entry which is preliminary data.</text>
</comment>
<evidence type="ECO:0000313" key="2">
    <source>
        <dbReference type="EMBL" id="PRF18376.1"/>
    </source>
</evidence>
<name>A0A8E2RRJ9_9BURK</name>
<feature type="region of interest" description="Disordered" evidence="1">
    <location>
        <begin position="79"/>
        <end position="144"/>
    </location>
</feature>
<accession>A0A8E2RRJ9</accession>
<gene>
    <name evidence="2" type="ORF">C6P98_25515</name>
</gene>
<dbReference type="AlphaFoldDB" id="A0A8E2RRJ9"/>
<reference evidence="2 3" key="1">
    <citation type="submission" date="2018-03" db="EMBL/GenBank/DDBJ databases">
        <authorList>
            <person name="Nguyen K."/>
            <person name="Fouts D."/>
            <person name="Sutton G."/>
        </authorList>
    </citation>
    <scope>NUCLEOTIDE SEQUENCE [LARGE SCALE GENOMIC DNA]</scope>
    <source>
        <strain evidence="2 3">AU17135</strain>
    </source>
</reference>
<feature type="compositionally biased region" description="Basic and acidic residues" evidence="1">
    <location>
        <begin position="112"/>
        <end position="122"/>
    </location>
</feature>
<dbReference type="EMBL" id="PVFZ01000068">
    <property type="protein sequence ID" value="PRF18376.1"/>
    <property type="molecule type" value="Genomic_DNA"/>
</dbReference>
<keyword evidence="2" id="KW-0808">Transferase</keyword>
<organism evidence="2 3">
    <name type="scientific">Burkholderia multivorans</name>
    <dbReference type="NCBI Taxonomy" id="87883"/>
    <lineage>
        <taxon>Bacteria</taxon>
        <taxon>Pseudomonadati</taxon>
        <taxon>Pseudomonadota</taxon>
        <taxon>Betaproteobacteria</taxon>
        <taxon>Burkholderiales</taxon>
        <taxon>Burkholderiaceae</taxon>
        <taxon>Burkholderia</taxon>
        <taxon>Burkholderia cepacia complex</taxon>
    </lineage>
</organism>
<evidence type="ECO:0000313" key="3">
    <source>
        <dbReference type="Proteomes" id="UP000237686"/>
    </source>
</evidence>
<dbReference type="GO" id="GO:0016740">
    <property type="term" value="F:transferase activity"/>
    <property type="evidence" value="ECO:0007669"/>
    <property type="project" value="UniProtKB-KW"/>
</dbReference>
<evidence type="ECO:0000256" key="1">
    <source>
        <dbReference type="SAM" id="MobiDB-lite"/>
    </source>
</evidence>
<protein>
    <submittedName>
        <fullName evidence="2">Glutathione S-transferase</fullName>
    </submittedName>
</protein>
<proteinExistence type="predicted"/>
<sequence>MGEFAAGCGAFRVPAGVASRAARAASSETARRYRSRRSRSCRSVALKSIGALDSALDRCVSISAKPADLPFEHKAVPASHDFDRRRAIGPGAKARRRPLPTTVRRRASIRRRSADDLDRLAEPQRPPFTRYDGSTHARRSSRPRLQAFAFLRRPIVRDG</sequence>
<dbReference type="Proteomes" id="UP000237686">
    <property type="component" value="Unassembled WGS sequence"/>
</dbReference>
<feature type="compositionally biased region" description="Basic residues" evidence="1">
    <location>
        <begin position="93"/>
        <end position="111"/>
    </location>
</feature>